<dbReference type="NCBIfam" id="TIGR01216">
    <property type="entry name" value="ATP_synt_epsi"/>
    <property type="match status" value="1"/>
</dbReference>
<dbReference type="GO" id="GO:0005524">
    <property type="term" value="F:ATP binding"/>
    <property type="evidence" value="ECO:0007669"/>
    <property type="project" value="UniProtKB-UniRule"/>
</dbReference>
<keyword evidence="9 10" id="KW-0066">ATP synthesis</keyword>
<organism evidence="13 14">
    <name type="scientific">Salinarimonas ramus</name>
    <dbReference type="NCBI Taxonomy" id="690164"/>
    <lineage>
        <taxon>Bacteria</taxon>
        <taxon>Pseudomonadati</taxon>
        <taxon>Pseudomonadota</taxon>
        <taxon>Alphaproteobacteria</taxon>
        <taxon>Hyphomicrobiales</taxon>
        <taxon>Salinarimonadaceae</taxon>
        <taxon>Salinarimonas</taxon>
    </lineage>
</organism>
<dbReference type="PANTHER" id="PTHR13822">
    <property type="entry name" value="ATP SYNTHASE DELTA/EPSILON CHAIN"/>
    <property type="match status" value="1"/>
</dbReference>
<reference evidence="13 14" key="1">
    <citation type="journal article" date="2014" name="Int. J. Syst. Evol. Microbiol.">
        <title>Complete genome sequence of Corynebacterium casei LMG S-19264T (=DSM 44701T), isolated from a smear-ripened cheese.</title>
        <authorList>
            <consortium name="US DOE Joint Genome Institute (JGI-PGF)"/>
            <person name="Walter F."/>
            <person name="Albersmeier A."/>
            <person name="Kalinowski J."/>
            <person name="Ruckert C."/>
        </authorList>
    </citation>
    <scope>NUCLEOTIDE SEQUENCE [LARGE SCALE GENOMIC DNA]</scope>
    <source>
        <strain evidence="13 14">CGMCC 1.9161</strain>
    </source>
</reference>
<dbReference type="HAMAP" id="MF_00530">
    <property type="entry name" value="ATP_synth_epsil_bac"/>
    <property type="match status" value="1"/>
</dbReference>
<keyword evidence="5 10" id="KW-0375">Hydrogen ion transport</keyword>
<evidence type="ECO:0000256" key="10">
    <source>
        <dbReference type="HAMAP-Rule" id="MF_00530"/>
    </source>
</evidence>
<dbReference type="InterPro" id="IPR020546">
    <property type="entry name" value="ATP_synth_F1_dsu/esu_N"/>
</dbReference>
<evidence type="ECO:0000256" key="3">
    <source>
        <dbReference type="ARBA" id="ARBA00005712"/>
    </source>
</evidence>
<dbReference type="RefSeq" id="WP_188915449.1">
    <property type="nucleotide sequence ID" value="NZ_BMMF01000016.1"/>
</dbReference>
<comment type="subunit">
    <text evidence="10 11">F-type ATPases have 2 components, CF(1) - the catalytic core - and CF(0) - the membrane proton channel. CF(1) has five subunits: alpha(3), beta(3), gamma(1), delta(1), epsilon(1). CF(0) has three main subunits: a, b and c.</text>
</comment>
<dbReference type="GO" id="GO:0012505">
    <property type="term" value="C:endomembrane system"/>
    <property type="evidence" value="ECO:0007669"/>
    <property type="project" value="UniProtKB-SubCell"/>
</dbReference>
<evidence type="ECO:0000313" key="14">
    <source>
        <dbReference type="Proteomes" id="UP000600449"/>
    </source>
</evidence>
<dbReference type="SUPFAM" id="SSF51344">
    <property type="entry name" value="Epsilon subunit of F1F0-ATP synthase N-terminal domain"/>
    <property type="match status" value="1"/>
</dbReference>
<dbReference type="Proteomes" id="UP000600449">
    <property type="component" value="Unassembled WGS sequence"/>
</dbReference>
<comment type="caution">
    <text evidence="13">The sequence shown here is derived from an EMBL/GenBank/DDBJ whole genome shotgun (WGS) entry which is preliminary data.</text>
</comment>
<evidence type="ECO:0000256" key="5">
    <source>
        <dbReference type="ARBA" id="ARBA00022781"/>
    </source>
</evidence>
<keyword evidence="6 10" id="KW-0406">Ion transport</keyword>
<dbReference type="AlphaFoldDB" id="A0A917V999"/>
<comment type="similarity">
    <text evidence="3 10 11">Belongs to the ATPase epsilon chain family.</text>
</comment>
<accession>A0A917V999</accession>
<dbReference type="CDD" id="cd12152">
    <property type="entry name" value="F1-ATPase_delta"/>
    <property type="match status" value="1"/>
</dbReference>
<sequence length="132" mass="13926">MASFPFELVSPERIIFSGDVETVVIPAAEGEMTLLASHAPMMTSLKTGFLVVSSGKGEERILVQGGFVDVGPKGATVLAERAMPVSELNGEILSREISRAETEHETVEDPVLKAAAADTVAQLREAKASLGM</sequence>
<evidence type="ECO:0000256" key="9">
    <source>
        <dbReference type="ARBA" id="ARBA00023310"/>
    </source>
</evidence>
<dbReference type="Pfam" id="PF02823">
    <property type="entry name" value="ATP-synt_DE_N"/>
    <property type="match status" value="1"/>
</dbReference>
<comment type="subcellular location">
    <subcellularLocation>
        <location evidence="10">Cell membrane</location>
        <topology evidence="10">Peripheral membrane protein</topology>
    </subcellularLocation>
    <subcellularLocation>
        <location evidence="2">Endomembrane system</location>
        <topology evidence="2">Peripheral membrane protein</topology>
    </subcellularLocation>
</comment>
<dbReference type="GO" id="GO:0005886">
    <property type="term" value="C:plasma membrane"/>
    <property type="evidence" value="ECO:0007669"/>
    <property type="project" value="UniProtKB-SubCell"/>
</dbReference>
<keyword evidence="14" id="KW-1185">Reference proteome</keyword>
<protein>
    <recommendedName>
        <fullName evidence="10">ATP synthase epsilon chain</fullName>
    </recommendedName>
    <alternativeName>
        <fullName evidence="10">ATP synthase F1 sector epsilon subunit</fullName>
    </alternativeName>
    <alternativeName>
        <fullName evidence="10">F-ATPase epsilon subunit</fullName>
    </alternativeName>
</protein>
<keyword evidence="8 10" id="KW-0139">CF(1)</keyword>
<dbReference type="EMBL" id="BMMF01000016">
    <property type="protein sequence ID" value="GGK52431.1"/>
    <property type="molecule type" value="Genomic_DNA"/>
</dbReference>
<dbReference type="Gene3D" id="2.60.15.10">
    <property type="entry name" value="F0F1 ATP synthase delta/epsilon subunit, N-terminal"/>
    <property type="match status" value="1"/>
</dbReference>
<evidence type="ECO:0000313" key="13">
    <source>
        <dbReference type="EMBL" id="GGK52431.1"/>
    </source>
</evidence>
<evidence type="ECO:0000256" key="1">
    <source>
        <dbReference type="ARBA" id="ARBA00003543"/>
    </source>
</evidence>
<evidence type="ECO:0000256" key="2">
    <source>
        <dbReference type="ARBA" id="ARBA00004184"/>
    </source>
</evidence>
<dbReference type="InterPro" id="IPR001469">
    <property type="entry name" value="ATP_synth_F1_dsu/esu"/>
</dbReference>
<dbReference type="GO" id="GO:0045259">
    <property type="term" value="C:proton-transporting ATP synthase complex"/>
    <property type="evidence" value="ECO:0007669"/>
    <property type="project" value="UniProtKB-KW"/>
</dbReference>
<evidence type="ECO:0000256" key="7">
    <source>
        <dbReference type="ARBA" id="ARBA00023136"/>
    </source>
</evidence>
<feature type="domain" description="ATP synthase F1 complex delta/epsilon subunit N-terminal" evidence="12">
    <location>
        <begin position="5"/>
        <end position="82"/>
    </location>
</feature>
<dbReference type="NCBIfam" id="NF001851">
    <property type="entry name" value="PRK00571.2-4"/>
    <property type="match status" value="1"/>
</dbReference>
<name>A0A917V999_9HYPH</name>
<comment type="function">
    <text evidence="1 10">Produces ATP from ADP in the presence of a proton gradient across the membrane.</text>
</comment>
<evidence type="ECO:0000256" key="4">
    <source>
        <dbReference type="ARBA" id="ARBA00022448"/>
    </source>
</evidence>
<keyword evidence="4 10" id="KW-0813">Transport</keyword>
<keyword evidence="7 10" id="KW-0472">Membrane</keyword>
<dbReference type="PANTHER" id="PTHR13822:SF10">
    <property type="entry name" value="ATP SYNTHASE EPSILON CHAIN, CHLOROPLASTIC"/>
    <property type="match status" value="1"/>
</dbReference>
<evidence type="ECO:0000256" key="6">
    <source>
        <dbReference type="ARBA" id="ARBA00023065"/>
    </source>
</evidence>
<evidence type="ECO:0000256" key="8">
    <source>
        <dbReference type="ARBA" id="ARBA00023196"/>
    </source>
</evidence>
<keyword evidence="10" id="KW-1003">Cell membrane</keyword>
<evidence type="ECO:0000256" key="11">
    <source>
        <dbReference type="RuleBase" id="RU003656"/>
    </source>
</evidence>
<dbReference type="GO" id="GO:0046933">
    <property type="term" value="F:proton-transporting ATP synthase activity, rotational mechanism"/>
    <property type="evidence" value="ECO:0007669"/>
    <property type="project" value="UniProtKB-UniRule"/>
</dbReference>
<gene>
    <name evidence="10 13" type="primary">atpC</name>
    <name evidence="13" type="ORF">GCM10011322_44190</name>
</gene>
<evidence type="ECO:0000259" key="12">
    <source>
        <dbReference type="Pfam" id="PF02823"/>
    </source>
</evidence>
<proteinExistence type="inferred from homology"/>
<dbReference type="InterPro" id="IPR036771">
    <property type="entry name" value="ATPsynth_dsu/esu_N"/>
</dbReference>